<protein>
    <submittedName>
        <fullName evidence="1">Uncharacterized protein</fullName>
    </submittedName>
</protein>
<accession>A0A7R7XE61</accession>
<evidence type="ECO:0000313" key="1">
    <source>
        <dbReference type="EMBL" id="BCS19772.1"/>
    </source>
</evidence>
<reference evidence="1" key="2">
    <citation type="submission" date="2021-02" db="EMBL/GenBank/DDBJ databases">
        <title>Aspergillus puulaauensis MK2 genome sequence.</title>
        <authorList>
            <person name="Futagami T."/>
            <person name="Mori K."/>
            <person name="Kadooka C."/>
            <person name="Tanaka T."/>
        </authorList>
    </citation>
    <scope>NUCLEOTIDE SEQUENCE</scope>
    <source>
        <strain evidence="1">MK2</strain>
    </source>
</reference>
<dbReference type="AlphaFoldDB" id="A0A7R7XE61"/>
<evidence type="ECO:0000313" key="2">
    <source>
        <dbReference type="Proteomes" id="UP000654913"/>
    </source>
</evidence>
<gene>
    <name evidence="1" type="ORF">APUU_20204S</name>
</gene>
<name>A0A7R7XE61_9EURO</name>
<reference evidence="1" key="1">
    <citation type="submission" date="2021-01" db="EMBL/GenBank/DDBJ databases">
        <authorList>
            <consortium name="Aspergillus puulaauensis MK2 genome sequencing consortium"/>
            <person name="Kazuki M."/>
            <person name="Futagami T."/>
        </authorList>
    </citation>
    <scope>NUCLEOTIDE SEQUENCE</scope>
    <source>
        <strain evidence="1">MK2</strain>
    </source>
</reference>
<dbReference type="GeneID" id="64969777"/>
<dbReference type="EMBL" id="AP024444">
    <property type="protein sequence ID" value="BCS19772.1"/>
    <property type="molecule type" value="Genomic_DNA"/>
</dbReference>
<dbReference type="KEGG" id="apuu:APUU_20204S"/>
<dbReference type="Proteomes" id="UP000654913">
    <property type="component" value="Chromosome 2"/>
</dbReference>
<organism evidence="1 2">
    <name type="scientific">Aspergillus puulaauensis</name>
    <dbReference type="NCBI Taxonomy" id="1220207"/>
    <lineage>
        <taxon>Eukaryota</taxon>
        <taxon>Fungi</taxon>
        <taxon>Dikarya</taxon>
        <taxon>Ascomycota</taxon>
        <taxon>Pezizomycotina</taxon>
        <taxon>Eurotiomycetes</taxon>
        <taxon>Eurotiomycetidae</taxon>
        <taxon>Eurotiales</taxon>
        <taxon>Aspergillaceae</taxon>
        <taxon>Aspergillus</taxon>
    </lineage>
</organism>
<dbReference type="RefSeq" id="XP_041551966.1">
    <property type="nucleotide sequence ID" value="XM_041698820.1"/>
</dbReference>
<keyword evidence="2" id="KW-1185">Reference proteome</keyword>
<sequence>MIDWPAPEYTILSQGSVREETDWRNAHLNRWTRIIGEFGSRCNRRRKPALVSAARDRRTTEAAARTVQSPQQLIALLQEPEFPREGFAFVALFLSLVRNTQEVAGAPCRVGMIQMVQWLPRREIGTKSDIRLQTRISAIYTIALAPSATCTEHSSKLGVSLSTS</sequence>
<proteinExistence type="predicted"/>